<feature type="domain" description="PGAP2IP C-terminal nuclease-like" evidence="1">
    <location>
        <begin position="2"/>
        <end position="64"/>
    </location>
</feature>
<keyword evidence="3" id="KW-1185">Reference proteome</keyword>
<organism evidence="2 3">
    <name type="scientific">Diversispora eburnea</name>
    <dbReference type="NCBI Taxonomy" id="1213867"/>
    <lineage>
        <taxon>Eukaryota</taxon>
        <taxon>Fungi</taxon>
        <taxon>Fungi incertae sedis</taxon>
        <taxon>Mucoromycota</taxon>
        <taxon>Glomeromycotina</taxon>
        <taxon>Glomeromycetes</taxon>
        <taxon>Diversisporales</taxon>
        <taxon>Diversisporaceae</taxon>
        <taxon>Diversispora</taxon>
    </lineage>
</organism>
<sequence length="69" mass="7928">GNYFTLMDDGNVNDIYNTDNGRWYEHIAYRGIKTFGYARVIHGEITDTELQVGKFQVLNNNNNVISVDL</sequence>
<evidence type="ECO:0000313" key="2">
    <source>
        <dbReference type="EMBL" id="CAG8667643.1"/>
    </source>
</evidence>
<proteinExistence type="predicted"/>
<name>A0A9N9E7Y4_9GLOM</name>
<evidence type="ECO:0000313" key="3">
    <source>
        <dbReference type="Proteomes" id="UP000789706"/>
    </source>
</evidence>
<accession>A0A9N9E7Y4</accession>
<gene>
    <name evidence="2" type="ORF">DEBURN_LOCUS11986</name>
</gene>
<evidence type="ECO:0000259" key="1">
    <source>
        <dbReference type="Pfam" id="PF23226"/>
    </source>
</evidence>
<dbReference type="InterPro" id="IPR057315">
    <property type="entry name" value="Exo_endo_phos_PGAP2IP_C"/>
</dbReference>
<dbReference type="EMBL" id="CAJVPK010009618">
    <property type="protein sequence ID" value="CAG8667643.1"/>
    <property type="molecule type" value="Genomic_DNA"/>
</dbReference>
<feature type="non-terminal residue" evidence="2">
    <location>
        <position position="1"/>
    </location>
</feature>
<reference evidence="2" key="1">
    <citation type="submission" date="2021-06" db="EMBL/GenBank/DDBJ databases">
        <authorList>
            <person name="Kallberg Y."/>
            <person name="Tangrot J."/>
            <person name="Rosling A."/>
        </authorList>
    </citation>
    <scope>NUCLEOTIDE SEQUENCE</scope>
    <source>
        <strain evidence="2">AZ414A</strain>
    </source>
</reference>
<dbReference type="Proteomes" id="UP000789706">
    <property type="component" value="Unassembled WGS sequence"/>
</dbReference>
<dbReference type="Pfam" id="PF23226">
    <property type="entry name" value="Exo_endo_phos_PGAP2IP"/>
    <property type="match status" value="1"/>
</dbReference>
<dbReference type="AlphaFoldDB" id="A0A9N9E7Y4"/>
<dbReference type="OrthoDB" id="68581at2759"/>
<protein>
    <submittedName>
        <fullName evidence="2">6758_t:CDS:1</fullName>
    </submittedName>
</protein>
<comment type="caution">
    <text evidence="2">The sequence shown here is derived from an EMBL/GenBank/DDBJ whole genome shotgun (WGS) entry which is preliminary data.</text>
</comment>